<organism evidence="1 2">
    <name type="scientific">Roseivirga thermotolerans</name>
    <dbReference type="NCBI Taxonomy" id="1758176"/>
    <lineage>
        <taxon>Bacteria</taxon>
        <taxon>Pseudomonadati</taxon>
        <taxon>Bacteroidota</taxon>
        <taxon>Cytophagia</taxon>
        <taxon>Cytophagales</taxon>
        <taxon>Roseivirgaceae</taxon>
        <taxon>Roseivirga</taxon>
    </lineage>
</organism>
<keyword evidence="2" id="KW-1185">Reference proteome</keyword>
<dbReference type="RefSeq" id="WP_189628501.1">
    <property type="nucleotide sequence ID" value="NZ_BNAG01000001.1"/>
</dbReference>
<reference evidence="2" key="1">
    <citation type="journal article" date="2019" name="Int. J. Syst. Evol. Microbiol.">
        <title>The Global Catalogue of Microorganisms (GCM) 10K type strain sequencing project: providing services to taxonomists for standard genome sequencing and annotation.</title>
        <authorList>
            <consortium name="The Broad Institute Genomics Platform"/>
            <consortium name="The Broad Institute Genome Sequencing Center for Infectious Disease"/>
            <person name="Wu L."/>
            <person name="Ma J."/>
        </authorList>
    </citation>
    <scope>NUCLEOTIDE SEQUENCE [LARGE SCALE GENOMIC DNA]</scope>
    <source>
        <strain evidence="2">CGMCC 1.15111</strain>
    </source>
</reference>
<dbReference type="EMBL" id="BNAG01000001">
    <property type="protein sequence ID" value="GHE52754.1"/>
    <property type="molecule type" value="Genomic_DNA"/>
</dbReference>
<evidence type="ECO:0000313" key="2">
    <source>
        <dbReference type="Proteomes" id="UP000658258"/>
    </source>
</evidence>
<gene>
    <name evidence="1" type="ORF">GCM10011340_03890</name>
</gene>
<proteinExistence type="predicted"/>
<sequence>MKVLMSMLFGFLMVLPQSNELNKAAGNWEGTITAPGVSLKIVFHIVNSEGKLSATMDSPDQDTYGLKMDEVVFANNKIKMTIQQYGGQYEGELKDDKFVGKWSQGGQSIDLNLTRIKKKGSS</sequence>
<comment type="caution">
    <text evidence="1">The sequence shown here is derived from an EMBL/GenBank/DDBJ whole genome shotgun (WGS) entry which is preliminary data.</text>
</comment>
<dbReference type="Proteomes" id="UP000658258">
    <property type="component" value="Unassembled WGS sequence"/>
</dbReference>
<evidence type="ECO:0000313" key="1">
    <source>
        <dbReference type="EMBL" id="GHE52754.1"/>
    </source>
</evidence>
<protein>
    <submittedName>
        <fullName evidence="1">Uncharacterized protein</fullName>
    </submittedName>
</protein>
<accession>A0ABQ3I443</accession>
<name>A0ABQ3I443_9BACT</name>